<dbReference type="PANTHER" id="PTHR48079:SF6">
    <property type="entry name" value="NAD(P)-BINDING DOMAIN-CONTAINING PROTEIN-RELATED"/>
    <property type="match status" value="1"/>
</dbReference>
<dbReference type="EMBL" id="JBAFVH010000006">
    <property type="protein sequence ID" value="MFG1372869.1"/>
    <property type="molecule type" value="Genomic_DNA"/>
</dbReference>
<dbReference type="RefSeq" id="WP_393992713.1">
    <property type="nucleotide sequence ID" value="NZ_JBAFVH010000006.1"/>
</dbReference>
<dbReference type="InterPro" id="IPR036291">
    <property type="entry name" value="NAD(P)-bd_dom_sf"/>
</dbReference>
<dbReference type="Pfam" id="PF01370">
    <property type="entry name" value="Epimerase"/>
    <property type="match status" value="1"/>
</dbReference>
<dbReference type="PANTHER" id="PTHR48079">
    <property type="entry name" value="PROTEIN YEEZ"/>
    <property type="match status" value="1"/>
</dbReference>
<proteinExistence type="predicted"/>
<feature type="domain" description="NAD-dependent epimerase/dehydratase" evidence="1">
    <location>
        <begin position="15"/>
        <end position="241"/>
    </location>
</feature>
<evidence type="ECO:0000313" key="3">
    <source>
        <dbReference type="Proteomes" id="UP001604002"/>
    </source>
</evidence>
<reference evidence="2 3" key="1">
    <citation type="submission" date="2024-02" db="EMBL/GenBank/DDBJ databases">
        <title>Expansion and revision of Xanthobacter and proposal of Roseixanthobacter gen. nov.</title>
        <authorList>
            <person name="Soltysiak M.P.M."/>
            <person name="Jalihal A."/>
            <person name="Ory A."/>
            <person name="Chrisophersen C."/>
            <person name="Lee A.D."/>
            <person name="Boulton J."/>
            <person name="Springer M."/>
        </authorList>
    </citation>
    <scope>NUCLEOTIDE SEQUENCE [LARGE SCALE GENOMIC DNA]</scope>
    <source>
        <strain evidence="2 3">23A</strain>
    </source>
</reference>
<evidence type="ECO:0000313" key="2">
    <source>
        <dbReference type="EMBL" id="MFG1372869.1"/>
    </source>
</evidence>
<dbReference type="Gene3D" id="3.40.50.720">
    <property type="entry name" value="NAD(P)-binding Rossmann-like Domain"/>
    <property type="match status" value="1"/>
</dbReference>
<dbReference type="InterPro" id="IPR001509">
    <property type="entry name" value="Epimerase_deHydtase"/>
</dbReference>
<evidence type="ECO:0000259" key="1">
    <source>
        <dbReference type="Pfam" id="PF01370"/>
    </source>
</evidence>
<keyword evidence="3" id="KW-1185">Reference proteome</keyword>
<comment type="caution">
    <text evidence="2">The sequence shown here is derived from an EMBL/GenBank/DDBJ whole genome shotgun (WGS) entry which is preliminary data.</text>
</comment>
<sequence length="344" mass="36498">MPTATASQASPRIGLVGATGSVGASIAAALADAGTPFAAIGRSLTGLTRAFASRPEAEMRTFDPELRTWNPDDPATIRGAFRGLETLVYMVGVPYDAFHLHPQLMARTVEAAAAEGVSRLLLIGTAYPFGRPQAALVDETHPRAPHTFKGQMRKAQEDVLMEADAAGLIRATILRLPDFYGPGVERSFLSDIFAAAAEGRRAKVIGPIDRPHQFVFVPDVGPVVRTLLATDAAFGRTFNLGGAGTISVREVAERAFALVNAKPRLMVANKTMLRLAGLFDPVMRELVEMNYLMTTPVIMDDTALQGLIGPLIGPMAKTSYGDGIARTMAVATAAARAARSRQAA</sequence>
<dbReference type="InterPro" id="IPR051783">
    <property type="entry name" value="NAD(P)-dependent_oxidoreduct"/>
</dbReference>
<name>A0ABW6ZVV5_9HYPH</name>
<dbReference type="Proteomes" id="UP001604002">
    <property type="component" value="Unassembled WGS sequence"/>
</dbReference>
<dbReference type="SUPFAM" id="SSF51735">
    <property type="entry name" value="NAD(P)-binding Rossmann-fold domains"/>
    <property type="match status" value="1"/>
</dbReference>
<protein>
    <submittedName>
        <fullName evidence="2">NAD-dependent epimerase/dehydratase family protein</fullName>
    </submittedName>
</protein>
<gene>
    <name evidence="2" type="ORF">V5F32_11905</name>
</gene>
<organism evidence="2 3">
    <name type="scientific">Xanthobacter oligotrophicus</name>
    <dbReference type="NCBI Taxonomy" id="2607286"/>
    <lineage>
        <taxon>Bacteria</taxon>
        <taxon>Pseudomonadati</taxon>
        <taxon>Pseudomonadota</taxon>
        <taxon>Alphaproteobacteria</taxon>
        <taxon>Hyphomicrobiales</taxon>
        <taxon>Xanthobacteraceae</taxon>
        <taxon>Xanthobacter</taxon>
    </lineage>
</organism>
<accession>A0ABW6ZVV5</accession>